<sequence>MKVLTLTDAISEELYKVLISKGYTANERKQYISFDKGRSDKTYIHYSNNIIRARKNTEGETIITTRFGKPNGKASASQHDYLSTWFFNGYTGKKGSSL</sequence>
<reference evidence="1 2" key="1">
    <citation type="submission" date="2018-03" db="EMBL/GenBank/DDBJ databases">
        <title>Whole genome sequencing of Histamine producing bacteria.</title>
        <authorList>
            <person name="Butler K."/>
        </authorList>
    </citation>
    <scope>NUCLEOTIDE SEQUENCE [LARGE SCALE GENOMIC DNA]</scope>
    <source>
        <strain evidence="1 2">DSM 19138</strain>
    </source>
</reference>
<name>A0A2T3N9V6_9GAMM</name>
<accession>A0A2T3N9V6</accession>
<gene>
    <name evidence="1" type="ORF">C9J01_19110</name>
</gene>
<dbReference type="Proteomes" id="UP000241346">
    <property type="component" value="Unassembled WGS sequence"/>
</dbReference>
<proteinExistence type="predicted"/>
<dbReference type="OrthoDB" id="9958055at2"/>
<comment type="caution">
    <text evidence="1">The sequence shown here is derived from an EMBL/GenBank/DDBJ whole genome shotgun (WGS) entry which is preliminary data.</text>
</comment>
<dbReference type="AlphaFoldDB" id="A0A2T3N9V6"/>
<evidence type="ECO:0000313" key="2">
    <source>
        <dbReference type="Proteomes" id="UP000241346"/>
    </source>
</evidence>
<dbReference type="EMBL" id="PYMB01000011">
    <property type="protein sequence ID" value="PSW10319.1"/>
    <property type="molecule type" value="Genomic_DNA"/>
</dbReference>
<evidence type="ECO:0000313" key="1">
    <source>
        <dbReference type="EMBL" id="PSW10319.1"/>
    </source>
</evidence>
<organism evidence="1 2">
    <name type="scientific">Photobacterium rosenbergii</name>
    <dbReference type="NCBI Taxonomy" id="294936"/>
    <lineage>
        <taxon>Bacteria</taxon>
        <taxon>Pseudomonadati</taxon>
        <taxon>Pseudomonadota</taxon>
        <taxon>Gammaproteobacteria</taxon>
        <taxon>Vibrionales</taxon>
        <taxon>Vibrionaceae</taxon>
        <taxon>Photobacterium</taxon>
    </lineage>
</organism>
<protein>
    <submittedName>
        <fullName evidence="1">Uncharacterized protein</fullName>
    </submittedName>
</protein>
<dbReference type="RefSeq" id="WP_107299733.1">
    <property type="nucleotide sequence ID" value="NZ_PYMB01000011.1"/>
</dbReference>